<keyword evidence="3" id="KW-1185">Reference proteome</keyword>
<evidence type="ECO:0000313" key="3">
    <source>
        <dbReference type="Proteomes" id="UP000054058"/>
    </source>
</evidence>
<reference evidence="2 3" key="1">
    <citation type="submission" date="2014-01" db="EMBL/GenBank/DDBJ databases">
        <title>Marinomonas ushuaiensis DSM 15871 Genome Sequencing.</title>
        <authorList>
            <person name="Lai Q."/>
            <person name="Shao Z.S."/>
        </authorList>
    </citation>
    <scope>NUCLEOTIDE SEQUENCE [LARGE SCALE GENOMIC DNA]</scope>
    <source>
        <strain evidence="2 3">DSM 15871</strain>
    </source>
</reference>
<evidence type="ECO:0000313" key="2">
    <source>
        <dbReference type="EMBL" id="ETX11170.1"/>
    </source>
</evidence>
<name>X7E5M1_9GAMM</name>
<keyword evidence="1" id="KW-0812">Transmembrane</keyword>
<comment type="caution">
    <text evidence="2">The sequence shown here is derived from an EMBL/GenBank/DDBJ whole genome shotgun (WGS) entry which is preliminary data.</text>
</comment>
<dbReference type="RefSeq" id="WP_281171186.1">
    <property type="nucleotide sequence ID" value="NZ_JAMB01000005.1"/>
</dbReference>
<feature type="transmembrane region" description="Helical" evidence="1">
    <location>
        <begin position="6"/>
        <end position="25"/>
    </location>
</feature>
<evidence type="ECO:0000256" key="1">
    <source>
        <dbReference type="SAM" id="Phobius"/>
    </source>
</evidence>
<proteinExistence type="predicted"/>
<dbReference type="PATRIC" id="fig|1122207.3.peg.1532"/>
<dbReference type="Proteomes" id="UP000054058">
    <property type="component" value="Unassembled WGS sequence"/>
</dbReference>
<keyword evidence="1" id="KW-0472">Membrane</keyword>
<dbReference type="AlphaFoldDB" id="X7E5M1"/>
<accession>X7E5M1</accession>
<keyword evidence="1" id="KW-1133">Transmembrane helix</keyword>
<protein>
    <submittedName>
        <fullName evidence="2">Uncharacterized protein</fullName>
    </submittedName>
</protein>
<organism evidence="2 3">
    <name type="scientific">Marinomonas ushuaiensis DSM 15871</name>
    <dbReference type="NCBI Taxonomy" id="1122207"/>
    <lineage>
        <taxon>Bacteria</taxon>
        <taxon>Pseudomonadati</taxon>
        <taxon>Pseudomonadota</taxon>
        <taxon>Gammaproteobacteria</taxon>
        <taxon>Oceanospirillales</taxon>
        <taxon>Oceanospirillaceae</taxon>
        <taxon>Marinomonas</taxon>
    </lineage>
</organism>
<gene>
    <name evidence="2" type="ORF">MUS1_12000</name>
</gene>
<sequence>MEDFLLIDYLLLTALAITVGSFLIISSKRVIEIFSESKPENQ</sequence>
<dbReference type="EMBL" id="JAMB01000005">
    <property type="protein sequence ID" value="ETX11170.1"/>
    <property type="molecule type" value="Genomic_DNA"/>
</dbReference>
<dbReference type="STRING" id="1122207.MUS1_12000"/>